<dbReference type="EMBL" id="QRJE01000045">
    <property type="protein sequence ID" value="RHH06179.1"/>
    <property type="molecule type" value="Genomic_DNA"/>
</dbReference>
<dbReference type="RefSeq" id="WP_005811966.1">
    <property type="nucleotide sequence ID" value="NZ_CABJEQ010000003.1"/>
</dbReference>
<protein>
    <submittedName>
        <fullName evidence="2">Plasmid mobilization relaxosome protein MobC</fullName>
    </submittedName>
</protein>
<accession>A0A0I9RX18</accession>
<feature type="domain" description="MobA/VirD2-like nuclease" evidence="1">
    <location>
        <begin position="17"/>
        <end position="146"/>
    </location>
</feature>
<name>A0A0I9RX18_BACFG</name>
<evidence type="ECO:0000313" key="2">
    <source>
        <dbReference type="EMBL" id="RHH06179.1"/>
    </source>
</evidence>
<comment type="caution">
    <text evidence="2">The sequence shown here is derived from an EMBL/GenBank/DDBJ whole genome shotgun (WGS) entry which is preliminary data.</text>
</comment>
<gene>
    <name evidence="2" type="ORF">DW228_21770</name>
</gene>
<reference evidence="2 3" key="1">
    <citation type="submission" date="2018-08" db="EMBL/GenBank/DDBJ databases">
        <title>A genome reference for cultivated species of the human gut microbiota.</title>
        <authorList>
            <person name="Zou Y."/>
            <person name="Xue W."/>
            <person name="Luo G."/>
        </authorList>
    </citation>
    <scope>NUCLEOTIDE SEQUENCE [LARGE SCALE GENOMIC DNA]</scope>
    <source>
        <strain evidence="2 3">AM18-6</strain>
    </source>
</reference>
<evidence type="ECO:0000313" key="3">
    <source>
        <dbReference type="Proteomes" id="UP000266644"/>
    </source>
</evidence>
<dbReference type="Pfam" id="PF03432">
    <property type="entry name" value="Relaxase"/>
    <property type="match status" value="1"/>
</dbReference>
<evidence type="ECO:0000259" key="1">
    <source>
        <dbReference type="Pfam" id="PF03432"/>
    </source>
</evidence>
<proteinExistence type="predicted"/>
<dbReference type="Proteomes" id="UP000266644">
    <property type="component" value="Unassembled WGS sequence"/>
</dbReference>
<dbReference type="AlphaFoldDB" id="A0A0I9RX18"/>
<sequence length="314" mass="35909">MMAKIVQGSNFKGVVDYILDKNKGVQLVAHEGLFMENKDTIAMSFNIQSQMNGKVSKPVGHIALSFSKEDELRLTNRFMAGIALEYMERMGIRDTQFFIARHFDKEHPHVHIAFNRIGNDGRTISDRNERLRSIRICKELTLKYGLHMADSKENVKRNRLKEPDRTKYRLYDILKTEVGRCGNWDVLVANLNRQGVEVHFKHRGQTDEVQGVVFIMNGYHFNGSKVDRRFSYSKIDAALRHNRNEEGMNLMPKGYGMDTPSATSETARGELFSGSLGLLNGNGSSYNATDAEANQEMAEILLRRKKMRKRGMKL</sequence>
<dbReference type="InterPro" id="IPR005094">
    <property type="entry name" value="Endonuclease_MobA/VirD2"/>
</dbReference>
<organism evidence="2 3">
    <name type="scientific">Bacteroides fragilis</name>
    <dbReference type="NCBI Taxonomy" id="817"/>
    <lineage>
        <taxon>Bacteria</taxon>
        <taxon>Pseudomonadati</taxon>
        <taxon>Bacteroidota</taxon>
        <taxon>Bacteroidia</taxon>
        <taxon>Bacteroidales</taxon>
        <taxon>Bacteroidaceae</taxon>
        <taxon>Bacteroides</taxon>
    </lineage>
</organism>